<keyword evidence="7" id="KW-0325">Glycoprotein</keyword>
<evidence type="ECO:0000256" key="2">
    <source>
        <dbReference type="ARBA" id="ARBA00005341"/>
    </source>
</evidence>
<organism evidence="11">
    <name type="scientific">Xenopsylla cheopis</name>
    <name type="common">Oriental rat flea</name>
    <name type="synonym">Pulex cheopis</name>
    <dbReference type="NCBI Taxonomy" id="163159"/>
    <lineage>
        <taxon>Eukaryota</taxon>
        <taxon>Metazoa</taxon>
        <taxon>Ecdysozoa</taxon>
        <taxon>Arthropoda</taxon>
        <taxon>Hexapoda</taxon>
        <taxon>Insecta</taxon>
        <taxon>Pterygota</taxon>
        <taxon>Neoptera</taxon>
        <taxon>Endopterygota</taxon>
        <taxon>Siphonaptera</taxon>
        <taxon>Pulicidae</taxon>
        <taxon>Xenopsyllinae</taxon>
        <taxon>Xenopsylla</taxon>
    </lineage>
</organism>
<evidence type="ECO:0000256" key="1">
    <source>
        <dbReference type="ARBA" id="ARBA00004479"/>
    </source>
</evidence>
<dbReference type="PANTHER" id="PTHR11337">
    <property type="entry name" value="MUCIN/PORIMIN"/>
    <property type="match status" value="1"/>
</dbReference>
<evidence type="ECO:0000313" key="11">
    <source>
        <dbReference type="EMBL" id="NOV51302.1"/>
    </source>
</evidence>
<feature type="compositionally biased region" description="Low complexity" evidence="8">
    <location>
        <begin position="127"/>
        <end position="142"/>
    </location>
</feature>
<dbReference type="InterPro" id="IPR007947">
    <property type="entry name" value="CD164_MGC24"/>
</dbReference>
<evidence type="ECO:0000256" key="5">
    <source>
        <dbReference type="ARBA" id="ARBA00022989"/>
    </source>
</evidence>
<feature type="compositionally biased region" description="Polar residues" evidence="8">
    <location>
        <begin position="32"/>
        <end position="50"/>
    </location>
</feature>
<feature type="compositionally biased region" description="Low complexity" evidence="8">
    <location>
        <begin position="152"/>
        <end position="179"/>
    </location>
</feature>
<accession>A0A6M2DYK0</accession>
<comment type="subcellular location">
    <subcellularLocation>
        <location evidence="1">Membrane</location>
        <topology evidence="1">Single-pass type I membrane protein</topology>
    </subcellularLocation>
</comment>
<dbReference type="GO" id="GO:0031410">
    <property type="term" value="C:cytoplasmic vesicle"/>
    <property type="evidence" value="ECO:0007669"/>
    <property type="project" value="TreeGrafter"/>
</dbReference>
<feature type="compositionally biased region" description="Low complexity" evidence="8">
    <location>
        <begin position="96"/>
        <end position="119"/>
    </location>
</feature>
<keyword evidence="5 9" id="KW-1133">Transmembrane helix</keyword>
<keyword evidence="3 9" id="KW-0812">Transmembrane</keyword>
<keyword evidence="6 9" id="KW-0472">Membrane</keyword>
<comment type="similarity">
    <text evidence="2">Belongs to the CD164 family.</text>
</comment>
<evidence type="ECO:0000256" key="8">
    <source>
        <dbReference type="SAM" id="MobiDB-lite"/>
    </source>
</evidence>
<dbReference type="Pfam" id="PF05283">
    <property type="entry name" value="MGC-24"/>
    <property type="match status" value="1"/>
</dbReference>
<evidence type="ECO:0000256" key="3">
    <source>
        <dbReference type="ARBA" id="ARBA00022692"/>
    </source>
</evidence>
<dbReference type="PRINTS" id="PR01217">
    <property type="entry name" value="PRICHEXTENSN"/>
</dbReference>
<feature type="transmembrane region" description="Helical" evidence="9">
    <location>
        <begin position="192"/>
        <end position="213"/>
    </location>
</feature>
<proteinExistence type="inferred from homology"/>
<keyword evidence="4 10" id="KW-0732">Signal</keyword>
<dbReference type="PANTHER" id="PTHR11337:SF8">
    <property type="entry name" value="VISGUN, ISOFORM E"/>
    <property type="match status" value="1"/>
</dbReference>
<evidence type="ECO:0000256" key="10">
    <source>
        <dbReference type="SAM" id="SignalP"/>
    </source>
</evidence>
<name>A0A6M2DYK0_XENCH</name>
<feature type="signal peptide" evidence="10">
    <location>
        <begin position="1"/>
        <end position="22"/>
    </location>
</feature>
<evidence type="ECO:0000256" key="4">
    <source>
        <dbReference type="ARBA" id="ARBA00022729"/>
    </source>
</evidence>
<reference evidence="11" key="1">
    <citation type="submission" date="2020-03" db="EMBL/GenBank/DDBJ databases">
        <title>Transcriptomic Profiling of the Digestive Tract of the Rat Flea, Xenopsylla cheopis, Following Blood Feeding and Infection with Yersinia pestis.</title>
        <authorList>
            <person name="Bland D.M."/>
            <person name="Martens C.A."/>
            <person name="Virtaneva K."/>
            <person name="Kanakabandi K."/>
            <person name="Long D."/>
            <person name="Rosenke R."/>
            <person name="Saturday G.A."/>
            <person name="Hoyt F.H."/>
            <person name="Bruno D.P."/>
            <person name="Ribeiro J.M.C."/>
            <person name="Hinnebusch J."/>
        </authorList>
    </citation>
    <scope>NUCLEOTIDE SEQUENCE</scope>
</reference>
<sequence length="224" mass="23835">MKHRVLFFNCFLLTLLAGLSSSAPPVQDADLATSSNDSTSNPSLKPTTQDVLLKDIPTVSEEPTAINTEESQDFIKNGAIQDPNLSIPPEPSNDNTTDVPTTEITTVTDSTTDPTTTTPTPKPTTTPDPKTTTTQAPDTTTPAPAPTPAPTPETTTPAPSTTEIPVTTVTPEPNVSTTVAPEKPRRFDGASFIGGMILAIGLMCIGLVAWKFYRARTERNYHTL</sequence>
<feature type="chain" id="PRO_5026750489" evidence="10">
    <location>
        <begin position="23"/>
        <end position="224"/>
    </location>
</feature>
<protein>
    <submittedName>
        <fullName evidence="11">Putative integumentary mucin a.1 serrata</fullName>
    </submittedName>
</protein>
<evidence type="ECO:0000256" key="6">
    <source>
        <dbReference type="ARBA" id="ARBA00023136"/>
    </source>
</evidence>
<dbReference type="GO" id="GO:0016020">
    <property type="term" value="C:membrane"/>
    <property type="evidence" value="ECO:0007669"/>
    <property type="project" value="UniProtKB-SubCell"/>
</dbReference>
<dbReference type="AlphaFoldDB" id="A0A6M2DYK0"/>
<dbReference type="EMBL" id="GIIL01007576">
    <property type="protein sequence ID" value="NOV51302.1"/>
    <property type="molecule type" value="Transcribed_RNA"/>
</dbReference>
<evidence type="ECO:0000256" key="7">
    <source>
        <dbReference type="ARBA" id="ARBA00023180"/>
    </source>
</evidence>
<feature type="region of interest" description="Disordered" evidence="8">
    <location>
        <begin position="26"/>
        <end position="182"/>
    </location>
</feature>
<evidence type="ECO:0000256" key="9">
    <source>
        <dbReference type="SAM" id="Phobius"/>
    </source>
</evidence>